<dbReference type="GO" id="GO:0016491">
    <property type="term" value="F:oxidoreductase activity"/>
    <property type="evidence" value="ECO:0007669"/>
    <property type="project" value="UniProtKB-KW"/>
</dbReference>
<evidence type="ECO:0000256" key="2">
    <source>
        <dbReference type="ARBA" id="ARBA00023002"/>
    </source>
</evidence>
<dbReference type="InterPro" id="IPR020904">
    <property type="entry name" value="Sc_DH/Rdtase_CS"/>
</dbReference>
<dbReference type="EMBL" id="NIPW01000005">
    <property type="protein sequence ID" value="OWJ80279.1"/>
    <property type="molecule type" value="Genomic_DNA"/>
</dbReference>
<dbReference type="SUPFAM" id="SSF51735">
    <property type="entry name" value="NAD(P)-binding Rossmann-fold domains"/>
    <property type="match status" value="1"/>
</dbReference>
<proteinExistence type="inferred from homology"/>
<keyword evidence="6" id="KW-1185">Reference proteome</keyword>
<gene>
    <name evidence="5" type="ORF">CDV49_03105</name>
</gene>
<dbReference type="InterPro" id="IPR051687">
    <property type="entry name" value="Peroxisomal_Beta-Oxidation"/>
</dbReference>
<evidence type="ECO:0000313" key="5">
    <source>
        <dbReference type="EMBL" id="OWJ80279.1"/>
    </source>
</evidence>
<comment type="caution">
    <text evidence="5">The sequence shown here is derived from an EMBL/GenBank/DDBJ whole genome shotgun (WGS) entry which is preliminary data.</text>
</comment>
<comment type="similarity">
    <text evidence="1 3">Belongs to the short-chain dehydrogenases/reductases (SDR) family.</text>
</comment>
<evidence type="ECO:0000256" key="1">
    <source>
        <dbReference type="ARBA" id="ARBA00006484"/>
    </source>
</evidence>
<dbReference type="Gene3D" id="3.40.50.720">
    <property type="entry name" value="NAD(P)-binding Rossmann-like Domain"/>
    <property type="match status" value="1"/>
</dbReference>
<dbReference type="InterPro" id="IPR002347">
    <property type="entry name" value="SDR_fam"/>
</dbReference>
<evidence type="ECO:0000259" key="4">
    <source>
        <dbReference type="SMART" id="SM00822"/>
    </source>
</evidence>
<reference evidence="5 6" key="1">
    <citation type="submission" date="2016-12" db="EMBL/GenBank/DDBJ databases">
        <title>Comparison of Traditional DNA-DNA Hybridization with In Silico Genomic Analysis.</title>
        <authorList>
            <person name="Nicholson A.C."/>
            <person name="Humrighouse B.W."/>
            <person name="Graziano J."/>
            <person name="Lasker B."/>
            <person name="Whitney A.M."/>
            <person name="Mcquiston J.R."/>
        </authorList>
    </citation>
    <scope>NUCLEOTIDE SEQUENCE [LARGE SCALE GENOMIC DNA]</scope>
    <source>
        <strain evidence="5 6">H2240</strain>
    </source>
</reference>
<dbReference type="PANTHER" id="PTHR45024">
    <property type="entry name" value="DEHYDROGENASES, SHORT CHAIN"/>
    <property type="match status" value="1"/>
</dbReference>
<protein>
    <submittedName>
        <fullName evidence="5">3-oxoacyl-ACP reductase</fullName>
    </submittedName>
</protein>
<dbReference type="PRINTS" id="PR00081">
    <property type="entry name" value="GDHRDH"/>
</dbReference>
<dbReference type="SMART" id="SM00822">
    <property type="entry name" value="PKS_KR"/>
    <property type="match status" value="1"/>
</dbReference>
<dbReference type="OrthoDB" id="9804774at2"/>
<dbReference type="PANTHER" id="PTHR45024:SF2">
    <property type="entry name" value="SCP2 DOMAIN-CONTAINING PROTEIN"/>
    <property type="match status" value="1"/>
</dbReference>
<evidence type="ECO:0000256" key="3">
    <source>
        <dbReference type="RuleBase" id="RU000363"/>
    </source>
</evidence>
<accession>A0A212AFR7</accession>
<keyword evidence="2" id="KW-0560">Oxidoreductase</keyword>
<dbReference type="RefSeq" id="WP_088214111.1">
    <property type="nucleotide sequence ID" value="NZ_NIPW01000005.1"/>
</dbReference>
<feature type="domain" description="Ketoreductase" evidence="4">
    <location>
        <begin position="8"/>
        <end position="196"/>
    </location>
</feature>
<dbReference type="Proteomes" id="UP000196878">
    <property type="component" value="Unassembled WGS sequence"/>
</dbReference>
<dbReference type="PRINTS" id="PR00080">
    <property type="entry name" value="SDRFAMILY"/>
</dbReference>
<organism evidence="5 6">
    <name type="scientific">Haematobacter genomosp. 1</name>
    <dbReference type="NCBI Taxonomy" id="366618"/>
    <lineage>
        <taxon>Bacteria</taxon>
        <taxon>Pseudomonadati</taxon>
        <taxon>Pseudomonadota</taxon>
        <taxon>Alphaproteobacteria</taxon>
        <taxon>Rhodobacterales</taxon>
        <taxon>Paracoccaceae</taxon>
        <taxon>Haematobacter</taxon>
    </lineage>
</organism>
<dbReference type="InterPro" id="IPR036291">
    <property type="entry name" value="NAD(P)-bd_dom_sf"/>
</dbReference>
<dbReference type="PROSITE" id="PS00061">
    <property type="entry name" value="ADH_SHORT"/>
    <property type="match status" value="1"/>
</dbReference>
<dbReference type="AlphaFoldDB" id="A0A212AFR7"/>
<dbReference type="Pfam" id="PF00106">
    <property type="entry name" value="adh_short"/>
    <property type="match status" value="1"/>
</dbReference>
<evidence type="ECO:0000313" key="6">
    <source>
        <dbReference type="Proteomes" id="UP000196878"/>
    </source>
</evidence>
<dbReference type="InterPro" id="IPR057326">
    <property type="entry name" value="KR_dom"/>
</dbReference>
<name>A0A212AFR7_9RHOB</name>
<sequence length="304" mass="31909">MTISYDGRVAIVTGAGGGLGRAYALELARRGAKVVVNDFGGARDGRGGSTAAAEAVVAEIEAQGGKALADGGNVTDFSQMEALASRTRETFGRIDVLINNAGILRDRTFAKMTMEDFRAVVEVHLIGSANATKAVWETMRQQGYGRILMTSSTSGVYGNFGQANYGAAKAGLIGLMNVLHFEGQKYGIHVNAVLPTAATRMTGDMMEEETLAHLSPDNVVPAALYLTSEGAPSRTALLAGAGTVARLAIVENEGIYLPEGARTPEAVAEAFGTLAKLDGFMETQNGLDHVERIVARARDAERAV</sequence>